<dbReference type="GO" id="GO:0031267">
    <property type="term" value="F:small GTPase binding"/>
    <property type="evidence" value="ECO:0007669"/>
    <property type="project" value="InterPro"/>
</dbReference>
<reference evidence="4" key="1">
    <citation type="submission" date="2016-01" db="EMBL/GenBank/DDBJ databases">
        <title>Reference transcriptome for the parasite Schistocephalus solidus: insights into the molecular evolution of parasitism.</title>
        <authorList>
            <person name="Hebert F.O."/>
            <person name="Grambauer S."/>
            <person name="Barber I."/>
            <person name="Landry C.R."/>
            <person name="Aubin-Horth N."/>
        </authorList>
    </citation>
    <scope>NUCLEOTIDE SEQUENCE</scope>
</reference>
<dbReference type="PROSITE" id="PS51232">
    <property type="entry name" value="GBD_FH3"/>
    <property type="match status" value="1"/>
</dbReference>
<dbReference type="GO" id="GO:0008360">
    <property type="term" value="P:regulation of cell shape"/>
    <property type="evidence" value="ECO:0007669"/>
    <property type="project" value="TreeGrafter"/>
</dbReference>
<feature type="compositionally biased region" description="Basic and acidic residues" evidence="2">
    <location>
        <begin position="594"/>
        <end position="604"/>
    </location>
</feature>
<dbReference type="SUPFAM" id="SSF48371">
    <property type="entry name" value="ARM repeat"/>
    <property type="match status" value="1"/>
</dbReference>
<dbReference type="PANTHER" id="PTHR45857">
    <property type="entry name" value="FORMIN-LIKE PROTEIN"/>
    <property type="match status" value="1"/>
</dbReference>
<protein>
    <submittedName>
        <fullName evidence="4">Formin-like protein 2</fullName>
    </submittedName>
</protein>
<dbReference type="Pfam" id="PF06367">
    <property type="entry name" value="Drf_FH3"/>
    <property type="match status" value="1"/>
</dbReference>
<dbReference type="InterPro" id="IPR016024">
    <property type="entry name" value="ARM-type_fold"/>
</dbReference>
<feature type="compositionally biased region" description="Polar residues" evidence="2">
    <location>
        <begin position="609"/>
        <end position="622"/>
    </location>
</feature>
<feature type="non-terminal residue" evidence="4">
    <location>
        <position position="1"/>
    </location>
</feature>
<keyword evidence="1" id="KW-0175">Coiled coil</keyword>
<dbReference type="PANTHER" id="PTHR45857:SF4">
    <property type="entry name" value="FORMIN-LIKE PROTEIN"/>
    <property type="match status" value="1"/>
</dbReference>
<feature type="region of interest" description="Disordered" evidence="2">
    <location>
        <begin position="1155"/>
        <end position="1214"/>
    </location>
</feature>
<dbReference type="InterPro" id="IPR011989">
    <property type="entry name" value="ARM-like"/>
</dbReference>
<organism evidence="4">
    <name type="scientific">Schistocephalus solidus</name>
    <name type="common">Tapeworm</name>
    <dbReference type="NCBI Taxonomy" id="70667"/>
    <lineage>
        <taxon>Eukaryota</taxon>
        <taxon>Metazoa</taxon>
        <taxon>Spiralia</taxon>
        <taxon>Lophotrochozoa</taxon>
        <taxon>Platyhelminthes</taxon>
        <taxon>Cestoda</taxon>
        <taxon>Eucestoda</taxon>
        <taxon>Diphyllobothriidea</taxon>
        <taxon>Diphyllobothriidae</taxon>
        <taxon>Schistocephalus</taxon>
    </lineage>
</organism>
<dbReference type="GO" id="GO:0005829">
    <property type="term" value="C:cytosol"/>
    <property type="evidence" value="ECO:0007669"/>
    <property type="project" value="TreeGrafter"/>
</dbReference>
<dbReference type="InterPro" id="IPR010473">
    <property type="entry name" value="GTPase-bd"/>
</dbReference>
<feature type="region of interest" description="Disordered" evidence="2">
    <location>
        <begin position="696"/>
        <end position="722"/>
    </location>
</feature>
<evidence type="ECO:0000256" key="2">
    <source>
        <dbReference type="SAM" id="MobiDB-lite"/>
    </source>
</evidence>
<evidence type="ECO:0000313" key="4">
    <source>
        <dbReference type="EMBL" id="JAP39981.1"/>
    </source>
</evidence>
<gene>
    <name evidence="4" type="primary">FMNL2</name>
    <name evidence="4" type="ORF">TR143569</name>
</gene>
<feature type="region of interest" description="Disordered" evidence="2">
    <location>
        <begin position="553"/>
        <end position="622"/>
    </location>
</feature>
<feature type="compositionally biased region" description="Basic and acidic residues" evidence="2">
    <location>
        <begin position="1178"/>
        <end position="1196"/>
    </location>
</feature>
<accession>A0A0X3NJ25</accession>
<feature type="domain" description="GBD/FH3" evidence="3">
    <location>
        <begin position="45"/>
        <end position="515"/>
    </location>
</feature>
<dbReference type="GO" id="GO:0016477">
    <property type="term" value="P:cell migration"/>
    <property type="evidence" value="ECO:0007669"/>
    <property type="project" value="TreeGrafter"/>
</dbReference>
<sequence length="1236" mass="136646">TNRAELCRRGKLDIFGDGSTIRMGNSSTIPESQLPFSAERRLSDKILQINDNFEQRWQVFVASLDVCDEKVKVINQLPHQRKLELLLNFELKEAKFLPVFCVENIRNAKISHIANSKRKQDHEEFRRIFASAEISLRTNKIEWVLDFLNENGLEAITSFMGDALQFLSRTDTFRSAFQKSSRRQQSLTDKSHEGTGTKDSPNSFKSRHSRDAVEREKFQTPYTPNFSLNRKKSSSPVGRGQIIFSGVASAVETLKECLHLCLKCFKTLLHNQVGCARTFDNSEAVEIITFCLLHPNYATKALALDLLSAVCLIEGGHARVLKAFDHLRRTIGENACFETLVGDFVVHENLPMEQYNLEYSVACIQFINIIVHSPENINLRVYLQYGFQLLGLEDFLTTLQSAPGDKGNRHVDAYMTNRVNCSLLLDDAEAKEAAMDEVSRLEAALEASETSARQAAASFKQRDLALSELVESLRGKIRDINVATGLQETANKRIQELEFSLSAAHRQIQRLQVALENVQSSSSAMALADSQSTYIGKKKSVCNMTTSTTLPMGFEFSSPSSTSGDRLSGGSGSHSPSSHKKGKSMRSASADLLSSREADEKPNYHYDSPSKTSPQFGTFSRHTTSVAEKPRCGLISCTLISQVKDFATARKIFANVSSVLYTMASRLSRSPPLLFQSPLSPLPHWHAAIPFETSITTTNPNPVAASSGSESSPSYAETDNSDIAQRGPLDLSSFSPDLSTLAAALPDPWGTCLASADRLLKSPRSTSHPPTQSETTLETRILTWLQNSGLIDESLAAGCRQEHEILQTDASITLGNMPFVSSLLSANLSPFISTRILSVLESMSNQQLLTGAQNYNVPQTNKQLLVLFSVAERILKEAANSEALLSSPLLAKSSSNWPLLQAFLRVNLLPFVFLRNMELLIEQLTVLSSCCNAIIANKKLPIVIQITEELIGVLLAKPDFPALELSNLSSLVDWSLISRKSTAVDAIDSPRLLKRGSLNGAPTGSVQRMKPFMESLIKVVEMKSPELFDWTSEILHLDASAHILPSDIRDRIRELEYDLALRDTLFVSESPGFLQYLPSDAPDELCDLKTVLADVETLMGAAAFRLYSTTGSKGLLRFSSTKPEAHDTFSDRDFSQELASLARFSAVFKKFASDHERRKRSHAKSSKSSSSKRNGQHKGHDAAGVKNGQDKHESSGRKRHGTRHLDTHGIMDNILAGIEPEPLYADIHKPQSKPDV</sequence>
<dbReference type="Pfam" id="PF06371">
    <property type="entry name" value="Drf_GBD"/>
    <property type="match status" value="1"/>
</dbReference>
<dbReference type="EMBL" id="GEEE01023244">
    <property type="protein sequence ID" value="JAP39981.1"/>
    <property type="molecule type" value="Transcribed_RNA"/>
</dbReference>
<evidence type="ECO:0000259" key="3">
    <source>
        <dbReference type="PROSITE" id="PS51232"/>
    </source>
</evidence>
<dbReference type="AlphaFoldDB" id="A0A0X3NJ25"/>
<dbReference type="InterPro" id="IPR014768">
    <property type="entry name" value="GBD/FH3_dom"/>
</dbReference>
<dbReference type="InterPro" id="IPR010472">
    <property type="entry name" value="FH3_dom"/>
</dbReference>
<feature type="compositionally biased region" description="Polar residues" evidence="2">
    <location>
        <begin position="177"/>
        <end position="188"/>
    </location>
</feature>
<dbReference type="SMART" id="SM01139">
    <property type="entry name" value="Drf_FH3"/>
    <property type="match status" value="1"/>
</dbReference>
<dbReference type="GO" id="GO:0030866">
    <property type="term" value="P:cortical actin cytoskeleton organization"/>
    <property type="evidence" value="ECO:0007669"/>
    <property type="project" value="TreeGrafter"/>
</dbReference>
<proteinExistence type="predicted"/>
<dbReference type="InterPro" id="IPR043592">
    <property type="entry name" value="FMNL_animal"/>
</dbReference>
<feature type="coiled-coil region" evidence="1">
    <location>
        <begin position="494"/>
        <end position="521"/>
    </location>
</feature>
<feature type="region of interest" description="Disordered" evidence="2">
    <location>
        <begin position="177"/>
        <end position="215"/>
    </location>
</feature>
<dbReference type="Gene3D" id="1.25.10.10">
    <property type="entry name" value="Leucine-rich Repeat Variant"/>
    <property type="match status" value="1"/>
</dbReference>
<dbReference type="GO" id="GO:0051015">
    <property type="term" value="F:actin filament binding"/>
    <property type="evidence" value="ECO:0007669"/>
    <property type="project" value="TreeGrafter"/>
</dbReference>
<evidence type="ECO:0000256" key="1">
    <source>
        <dbReference type="SAM" id="Coils"/>
    </source>
</evidence>
<name>A0A0X3NJ25_SCHSO</name>
<dbReference type="SMART" id="SM01140">
    <property type="entry name" value="Drf_GBD"/>
    <property type="match status" value="1"/>
</dbReference>